<sequence length="44" mass="5276">WFTKWVKSVRRLLSILWVSVKFRATTSTRLMITKSSRCTTIKKM</sequence>
<protein>
    <submittedName>
        <fullName evidence="1">CpsH domain protein</fullName>
    </submittedName>
</protein>
<feature type="non-terminal residue" evidence="1">
    <location>
        <position position="1"/>
    </location>
</feature>
<dbReference type="EMBL" id="AJSR01000220">
    <property type="protein sequence ID" value="EKM33559.1"/>
    <property type="molecule type" value="Genomic_DNA"/>
</dbReference>
<evidence type="ECO:0000313" key="1">
    <source>
        <dbReference type="EMBL" id="EKM33559.1"/>
    </source>
</evidence>
<name>A0A454D4F5_VIBHA</name>
<gene>
    <name evidence="1" type="primary">cpsH</name>
    <name evidence="1" type="ORF">VCHENC02_1003B</name>
</gene>
<dbReference type="Proteomes" id="UP000008367">
    <property type="component" value="Unassembled WGS sequence"/>
</dbReference>
<comment type="caution">
    <text evidence="1">The sequence shown here is derived from an EMBL/GenBank/DDBJ whole genome shotgun (WGS) entry which is preliminary data.</text>
</comment>
<accession>A0A454D4F5</accession>
<organism evidence="1 2">
    <name type="scientific">Vibrio harveyi</name>
    <name type="common">Beneckea harveyi</name>
    <dbReference type="NCBI Taxonomy" id="669"/>
    <lineage>
        <taxon>Bacteria</taxon>
        <taxon>Pseudomonadati</taxon>
        <taxon>Pseudomonadota</taxon>
        <taxon>Gammaproteobacteria</taxon>
        <taxon>Vibrionales</taxon>
        <taxon>Vibrionaceae</taxon>
        <taxon>Vibrio</taxon>
    </lineage>
</organism>
<reference evidence="1 2" key="1">
    <citation type="submission" date="2012-10" db="EMBL/GenBank/DDBJ databases">
        <title>Genome sequence of Vibrio Cholerae HENC-02.</title>
        <authorList>
            <person name="Eppinger M."/>
            <person name="Hasan N.A."/>
            <person name="Sengamalay N."/>
            <person name="Hine E."/>
            <person name="Su Q."/>
            <person name="Daugherty S.C."/>
            <person name="Young S."/>
            <person name="Sadzewicz L."/>
            <person name="Tallon L."/>
            <person name="Cebula T.A."/>
            <person name="Ravel J."/>
            <person name="Colwell R.R."/>
        </authorList>
    </citation>
    <scope>NUCLEOTIDE SEQUENCE [LARGE SCALE GENOMIC DNA]</scope>
    <source>
        <strain evidence="1 2">HENC-02</strain>
    </source>
</reference>
<dbReference type="AlphaFoldDB" id="A0A454D4F5"/>
<proteinExistence type="predicted"/>
<evidence type="ECO:0000313" key="2">
    <source>
        <dbReference type="Proteomes" id="UP000008367"/>
    </source>
</evidence>